<proteinExistence type="predicted"/>
<name>A0A563VS58_9CYAN</name>
<feature type="transmembrane region" description="Helical" evidence="1">
    <location>
        <begin position="220"/>
        <end position="239"/>
    </location>
</feature>
<dbReference type="RefSeq" id="WP_144864887.1">
    <property type="nucleotide sequence ID" value="NZ_LR213785.1"/>
</dbReference>
<protein>
    <recommendedName>
        <fullName evidence="4">Glycosyltransferase RgtA/B/C/D-like domain-containing protein</fullName>
    </recommendedName>
</protein>
<keyword evidence="1" id="KW-0472">Membrane</keyword>
<feature type="transmembrane region" description="Helical" evidence="1">
    <location>
        <begin position="152"/>
        <end position="170"/>
    </location>
</feature>
<sequence>MLINEVLFTPEKRLKSQASLFWLTVSLLFSLFYSYLALQKAFGGEYIIQDDARQHVFWMLRVTDIDLFPNDLIADYFQSVAPAGYKFLYWIFNKIGINPVVLSKLLPSILGLIMTGYCFALAVEILPLPLTGFVASLLFNQNLWLQDGIVSGTPKAFAPPLLVAFLYYFLKRSILGVSITIILFGLFYPSLVFICCGLLVISLFSLKNWRVKISNKKQDYIFAFTGLIVAFLILLPYAIATSDYSPTITVAQAKNLPEFMAGERSGFFNDNPWDFWFNDSRSSLRIPSALMPLLAYLGLFFPIIRKRNKVINQKVKWLKTNPQIGMLSRLLLVSIVMFFVAHALLFALHLPSRYTQHTIRIIIILVASIVLTFTWEFLLKRVSSRNQLQKISYQILALLLAIILIFYPHTTKRFVWTRYVIGNELSLYEFFQQQPKDIVIASLTAETDNLPTFTQRSILVSREYAIPYHWGYYEPFRQRATDLIEAQYSTDIEVVKNFIAQYNITHWLIENSSFTPDYIAKNKWIRQHKPVAQQAIDTLHQEKISVIAQSKNNCSVYKSDRYTVIDSKCILQDYN</sequence>
<dbReference type="EMBL" id="CAACVJ010000168">
    <property type="protein sequence ID" value="VEP14241.1"/>
    <property type="molecule type" value="Genomic_DNA"/>
</dbReference>
<keyword evidence="1" id="KW-0812">Transmembrane</keyword>
<feature type="transmembrane region" description="Helical" evidence="1">
    <location>
        <begin position="359"/>
        <end position="379"/>
    </location>
</feature>
<keyword evidence="3" id="KW-1185">Reference proteome</keyword>
<feature type="transmembrane region" description="Helical" evidence="1">
    <location>
        <begin position="20"/>
        <end position="38"/>
    </location>
</feature>
<reference evidence="2 3" key="1">
    <citation type="submission" date="2019-01" db="EMBL/GenBank/DDBJ databases">
        <authorList>
            <person name="Brito A."/>
        </authorList>
    </citation>
    <scope>NUCLEOTIDE SEQUENCE [LARGE SCALE GENOMIC DNA]</scope>
    <source>
        <strain evidence="2">1</strain>
    </source>
</reference>
<gene>
    <name evidence="2" type="ORF">H1P_250033</name>
</gene>
<accession>A0A563VS58</accession>
<dbReference type="AlphaFoldDB" id="A0A563VS58"/>
<feature type="transmembrane region" description="Helical" evidence="1">
    <location>
        <begin position="326"/>
        <end position="347"/>
    </location>
</feature>
<dbReference type="Proteomes" id="UP000320055">
    <property type="component" value="Unassembled WGS sequence"/>
</dbReference>
<feature type="transmembrane region" description="Helical" evidence="1">
    <location>
        <begin position="109"/>
        <end position="140"/>
    </location>
</feature>
<keyword evidence="1" id="KW-1133">Transmembrane helix</keyword>
<dbReference type="OrthoDB" id="5443342at2"/>
<evidence type="ECO:0008006" key="4">
    <source>
        <dbReference type="Google" id="ProtNLM"/>
    </source>
</evidence>
<evidence type="ECO:0000256" key="1">
    <source>
        <dbReference type="SAM" id="Phobius"/>
    </source>
</evidence>
<feature type="transmembrane region" description="Helical" evidence="1">
    <location>
        <begin position="176"/>
        <end position="200"/>
    </location>
</feature>
<feature type="transmembrane region" description="Helical" evidence="1">
    <location>
        <begin position="391"/>
        <end position="409"/>
    </location>
</feature>
<evidence type="ECO:0000313" key="2">
    <source>
        <dbReference type="EMBL" id="VEP14241.1"/>
    </source>
</evidence>
<organism evidence="2 3">
    <name type="scientific">Hyella patelloides LEGE 07179</name>
    <dbReference type="NCBI Taxonomy" id="945734"/>
    <lineage>
        <taxon>Bacteria</taxon>
        <taxon>Bacillati</taxon>
        <taxon>Cyanobacteriota</taxon>
        <taxon>Cyanophyceae</taxon>
        <taxon>Pleurocapsales</taxon>
        <taxon>Hyellaceae</taxon>
        <taxon>Hyella</taxon>
    </lineage>
</organism>
<evidence type="ECO:0000313" key="3">
    <source>
        <dbReference type="Proteomes" id="UP000320055"/>
    </source>
</evidence>
<feature type="transmembrane region" description="Helical" evidence="1">
    <location>
        <begin position="286"/>
        <end position="305"/>
    </location>
</feature>